<keyword evidence="1" id="KW-0812">Transmembrane</keyword>
<proteinExistence type="predicted"/>
<protein>
    <submittedName>
        <fullName evidence="2">Uncharacterized protein</fullName>
    </submittedName>
</protein>
<dbReference type="Proteomes" id="UP000264006">
    <property type="component" value="Chromosome"/>
</dbReference>
<organism evidence="2 3">
    <name type="scientific">Euzebya pacifica</name>
    <dbReference type="NCBI Taxonomy" id="1608957"/>
    <lineage>
        <taxon>Bacteria</taxon>
        <taxon>Bacillati</taxon>
        <taxon>Actinomycetota</taxon>
        <taxon>Nitriliruptoria</taxon>
        <taxon>Euzebyales</taxon>
    </lineage>
</organism>
<dbReference type="KEGG" id="euz:DVS28_a4872"/>
<sequence length="203" mass="21974">MADLPTPVLVIAGLAFAAWLGLIVRVVVGAAARRRLEEADVVTAGGARARDGDVVAVRGRIAVGPTGLIRAPRTGEVGVHARYRVSRSVDHVQEVDGDRRMVTDTDVEEEVEVPADDPVIEVADRHDDRIRVRARDLEDLPAERVLSDTTQLPRPTGARSAVRTVTEDVVRDGTPVVLRGRVEVVDGVVWLRPSLGEPVVVQR</sequence>
<keyword evidence="1" id="KW-1133">Transmembrane helix</keyword>
<dbReference type="RefSeq" id="WP_164710958.1">
    <property type="nucleotide sequence ID" value="NZ_CP031165.1"/>
</dbReference>
<keyword evidence="1" id="KW-0472">Membrane</keyword>
<evidence type="ECO:0000313" key="3">
    <source>
        <dbReference type="Proteomes" id="UP000264006"/>
    </source>
</evidence>
<gene>
    <name evidence="2" type="ORF">DVS28_a4872</name>
</gene>
<evidence type="ECO:0000313" key="2">
    <source>
        <dbReference type="EMBL" id="AXV09529.1"/>
    </source>
</evidence>
<keyword evidence="3" id="KW-1185">Reference proteome</keyword>
<dbReference type="EMBL" id="CP031165">
    <property type="protein sequence ID" value="AXV09529.1"/>
    <property type="molecule type" value="Genomic_DNA"/>
</dbReference>
<dbReference type="AlphaFoldDB" id="A0A346Y4Y2"/>
<feature type="transmembrane region" description="Helical" evidence="1">
    <location>
        <begin position="6"/>
        <end position="28"/>
    </location>
</feature>
<name>A0A346Y4Y2_9ACTN</name>
<accession>A0A346Y4Y2</accession>
<evidence type="ECO:0000256" key="1">
    <source>
        <dbReference type="SAM" id="Phobius"/>
    </source>
</evidence>
<reference evidence="2 3" key="1">
    <citation type="submission" date="2018-09" db="EMBL/GenBank/DDBJ databases">
        <title>Complete genome sequence of Euzebya sp. DY32-46 isolated from seawater of Pacific Ocean.</title>
        <authorList>
            <person name="Xu L."/>
            <person name="Wu Y.-H."/>
            <person name="Xu X.-W."/>
        </authorList>
    </citation>
    <scope>NUCLEOTIDE SEQUENCE [LARGE SCALE GENOMIC DNA]</scope>
    <source>
        <strain evidence="2 3">DY32-46</strain>
    </source>
</reference>